<keyword evidence="2 7" id="KW-0812">Transmembrane</keyword>
<dbReference type="InterPro" id="IPR016187">
    <property type="entry name" value="CTDL_fold"/>
</dbReference>
<dbReference type="Pfam" id="PF01825">
    <property type="entry name" value="GPS"/>
    <property type="match status" value="1"/>
</dbReference>
<evidence type="ECO:0000256" key="2">
    <source>
        <dbReference type="ARBA" id="ARBA00022692"/>
    </source>
</evidence>
<dbReference type="CDD" id="cd00037">
    <property type="entry name" value="CLECT"/>
    <property type="match status" value="1"/>
</dbReference>
<dbReference type="PANTHER" id="PTHR12011">
    <property type="entry name" value="ADHESION G-PROTEIN COUPLED RECEPTOR"/>
    <property type="match status" value="1"/>
</dbReference>
<evidence type="ECO:0000259" key="9">
    <source>
        <dbReference type="PROSITE" id="PS50041"/>
    </source>
</evidence>
<dbReference type="PROSITE" id="PS50221">
    <property type="entry name" value="GAIN_B"/>
    <property type="match status" value="1"/>
</dbReference>
<feature type="signal peptide" evidence="8">
    <location>
        <begin position="1"/>
        <end position="21"/>
    </location>
</feature>
<evidence type="ECO:0000256" key="8">
    <source>
        <dbReference type="SAM" id="SignalP"/>
    </source>
</evidence>
<dbReference type="InterPro" id="IPR057244">
    <property type="entry name" value="GAIN_B"/>
</dbReference>
<evidence type="ECO:0000259" key="11">
    <source>
        <dbReference type="PROSITE" id="PS50261"/>
    </source>
</evidence>
<protein>
    <submittedName>
        <fullName evidence="13">EGF, latrophilin seven transmembrane domain-containing protein 1-like</fullName>
    </submittedName>
</protein>
<dbReference type="Gene3D" id="3.10.100.10">
    <property type="entry name" value="Mannose-Binding Protein A, subunit A"/>
    <property type="match status" value="1"/>
</dbReference>
<keyword evidence="12" id="KW-1185">Reference proteome</keyword>
<dbReference type="RefSeq" id="XP_002731299.1">
    <property type="nucleotide sequence ID" value="XM_002731253.1"/>
</dbReference>
<evidence type="ECO:0000256" key="1">
    <source>
        <dbReference type="ARBA" id="ARBA00004141"/>
    </source>
</evidence>
<comment type="subcellular location">
    <subcellularLocation>
        <location evidence="1">Membrane</location>
        <topology evidence="1">Multi-pass membrane protein</topology>
    </subcellularLocation>
</comment>
<evidence type="ECO:0000256" key="6">
    <source>
        <dbReference type="SAM" id="MobiDB-lite"/>
    </source>
</evidence>
<dbReference type="GeneID" id="100369554"/>
<accession>A0ABM0GJL7</accession>
<evidence type="ECO:0000313" key="12">
    <source>
        <dbReference type="Proteomes" id="UP000694865"/>
    </source>
</evidence>
<feature type="domain" description="C-type lectin" evidence="9">
    <location>
        <begin position="29"/>
        <end position="164"/>
    </location>
</feature>
<dbReference type="Gene3D" id="2.60.220.50">
    <property type="match status" value="1"/>
</dbReference>
<name>A0ABM0GJL7_SACKO</name>
<dbReference type="Pfam" id="PF00059">
    <property type="entry name" value="Lectin_C"/>
    <property type="match status" value="1"/>
</dbReference>
<dbReference type="Gene3D" id="1.20.1070.10">
    <property type="entry name" value="Rhodopsin 7-helix transmembrane proteins"/>
    <property type="match status" value="1"/>
</dbReference>
<feature type="transmembrane region" description="Helical" evidence="7">
    <location>
        <begin position="495"/>
        <end position="518"/>
    </location>
</feature>
<evidence type="ECO:0000313" key="13">
    <source>
        <dbReference type="RefSeq" id="XP_002731299.1"/>
    </source>
</evidence>
<feature type="domain" description="G-protein coupled receptors family 2 profile 2" evidence="11">
    <location>
        <begin position="493"/>
        <end position="728"/>
    </location>
</feature>
<dbReference type="PROSITE" id="PS50041">
    <property type="entry name" value="C_TYPE_LECTIN_2"/>
    <property type="match status" value="1"/>
</dbReference>
<keyword evidence="8" id="KW-0732">Signal</keyword>
<keyword evidence="4 7" id="KW-0472">Membrane</keyword>
<feature type="transmembrane region" description="Helical" evidence="7">
    <location>
        <begin position="682"/>
        <end position="701"/>
    </location>
</feature>
<proteinExistence type="predicted"/>
<feature type="chain" id="PRO_5045626857" evidence="8">
    <location>
        <begin position="22"/>
        <end position="781"/>
    </location>
</feature>
<evidence type="ECO:0000259" key="10">
    <source>
        <dbReference type="PROSITE" id="PS50221"/>
    </source>
</evidence>
<dbReference type="SUPFAM" id="SSF81321">
    <property type="entry name" value="Family A G protein-coupled receptor-like"/>
    <property type="match status" value="1"/>
</dbReference>
<gene>
    <name evidence="13" type="primary">LOC100369554</name>
</gene>
<dbReference type="PRINTS" id="PR00249">
    <property type="entry name" value="GPCRSECRETIN"/>
</dbReference>
<feature type="region of interest" description="Disordered" evidence="6">
    <location>
        <begin position="755"/>
        <end position="781"/>
    </location>
</feature>
<dbReference type="InterPro" id="IPR000203">
    <property type="entry name" value="GPS"/>
</dbReference>
<feature type="domain" description="GAIN-B" evidence="10">
    <location>
        <begin position="304"/>
        <end position="484"/>
    </location>
</feature>
<keyword evidence="3 7" id="KW-1133">Transmembrane helix</keyword>
<dbReference type="Proteomes" id="UP000694865">
    <property type="component" value="Unplaced"/>
</dbReference>
<evidence type="ECO:0000256" key="3">
    <source>
        <dbReference type="ARBA" id="ARBA00022989"/>
    </source>
</evidence>
<dbReference type="InterPro" id="IPR000832">
    <property type="entry name" value="GPCR_2_secretin-like"/>
</dbReference>
<evidence type="ECO:0000256" key="5">
    <source>
        <dbReference type="ARBA" id="ARBA00023157"/>
    </source>
</evidence>
<dbReference type="InterPro" id="IPR046338">
    <property type="entry name" value="GAIN_dom_sf"/>
</dbReference>
<dbReference type="InterPro" id="IPR001304">
    <property type="entry name" value="C-type_lectin-like"/>
</dbReference>
<dbReference type="InterPro" id="IPR016186">
    <property type="entry name" value="C-type_lectin-like/link_sf"/>
</dbReference>
<feature type="transmembrane region" description="Helical" evidence="7">
    <location>
        <begin position="595"/>
        <end position="618"/>
    </location>
</feature>
<dbReference type="SMART" id="SM00034">
    <property type="entry name" value="CLECT"/>
    <property type="match status" value="1"/>
</dbReference>
<feature type="transmembrane region" description="Helical" evidence="7">
    <location>
        <begin position="707"/>
        <end position="726"/>
    </location>
</feature>
<dbReference type="SUPFAM" id="SSF56436">
    <property type="entry name" value="C-type lectin-like"/>
    <property type="match status" value="1"/>
</dbReference>
<sequence>MLWISAVFLILVLNQPTCSHACESGWESLNGLCYLVSTQGNQLHYAAAVTNCSGEGALLVKISDASKDSDIDILLNSLSAADSYWIDLKYDDAVSNWMYDNNDELVYSAEWVSGFDVNTLSTPVCGAKTYSSSDVQNIGIFDVTPEMGKWMGIQCTLQRGWICEKNDVTPTTAGAITTNSATTVSTSTASTPTTAALQGTGPANGAIDNVIVNGGAVSTTEADLALQAISDIAGSGTMGQSDVERIFQAMVFLSSHYTDNALEAENFFDVANELVSSSNVPALVQAIEEQPELAALFLNGMEDYAVSVSSTFLQYTSEVAFEKTHIGFYAKVVSKEDGAVFTYGTEGTVTLPASVLNEGDVDVTVTSYDTMTTILNLASVEGHNYKSYGTTIVSISAAYHTDGSPILLSDVAAMSFTLEVQTYDVEKEEPVCVFRKTEVSPDEEPGWSTEGCWKSIEATSNVKITCLCNHMTSFAALMRITDIVISEKDAKIMTYLTYGGVGLSIFALCASLFLFVTLKLHRSQRVVIHMNFAVALLIAQTLFLLSGLAEFSEGLCKSVAIMLHYFFLAMFCWMLVEGINLYVKSSGAIGKGVQTRIYMAIGWGIPFVIVGVSVAVRFNNYGEGPIDAKCWLSTEDGLIWAFVAPVLLVLVANCVVFAMVIRAFMSLKANADKSNVEKIRSGLRAALVLLPLLGLTWLIGIVQELQYLFIVLNSLQGVFFFVLHCIMNDEVKKAFIAKRKHASSSVMSSISNTEHSSMYTKTTHATKECRESKEQSKSAWK</sequence>
<dbReference type="Pfam" id="PF00002">
    <property type="entry name" value="7tm_2"/>
    <property type="match status" value="1"/>
</dbReference>
<reference evidence="13" key="1">
    <citation type="submission" date="2025-08" db="UniProtKB">
        <authorList>
            <consortium name="RefSeq"/>
        </authorList>
    </citation>
    <scope>IDENTIFICATION</scope>
    <source>
        <tissue evidence="13">Testes</tissue>
    </source>
</reference>
<dbReference type="InterPro" id="IPR017981">
    <property type="entry name" value="GPCR_2-like_7TM"/>
</dbReference>
<evidence type="ECO:0000256" key="7">
    <source>
        <dbReference type="SAM" id="Phobius"/>
    </source>
</evidence>
<feature type="transmembrane region" description="Helical" evidence="7">
    <location>
        <begin position="530"/>
        <end position="549"/>
    </location>
</feature>
<dbReference type="SMART" id="SM00303">
    <property type="entry name" value="GPS"/>
    <property type="match status" value="1"/>
</dbReference>
<feature type="transmembrane region" description="Helical" evidence="7">
    <location>
        <begin position="561"/>
        <end position="583"/>
    </location>
</feature>
<dbReference type="PROSITE" id="PS50261">
    <property type="entry name" value="G_PROTEIN_RECEP_F2_4"/>
    <property type="match status" value="1"/>
</dbReference>
<dbReference type="PANTHER" id="PTHR12011:SF347">
    <property type="entry name" value="FI21270P1-RELATED"/>
    <property type="match status" value="1"/>
</dbReference>
<feature type="compositionally biased region" description="Basic and acidic residues" evidence="6">
    <location>
        <begin position="765"/>
        <end position="781"/>
    </location>
</feature>
<keyword evidence="5" id="KW-1015">Disulfide bond</keyword>
<feature type="transmembrane region" description="Helical" evidence="7">
    <location>
        <begin position="638"/>
        <end position="661"/>
    </location>
</feature>
<organism evidence="12 13">
    <name type="scientific">Saccoglossus kowalevskii</name>
    <name type="common">Acorn worm</name>
    <dbReference type="NCBI Taxonomy" id="10224"/>
    <lineage>
        <taxon>Eukaryota</taxon>
        <taxon>Metazoa</taxon>
        <taxon>Hemichordata</taxon>
        <taxon>Enteropneusta</taxon>
        <taxon>Harrimaniidae</taxon>
        <taxon>Saccoglossus</taxon>
    </lineage>
</organism>
<evidence type="ECO:0000256" key="4">
    <source>
        <dbReference type="ARBA" id="ARBA00023136"/>
    </source>
</evidence>